<evidence type="ECO:0000313" key="2">
    <source>
        <dbReference type="EMBL" id="ORY18414.1"/>
    </source>
</evidence>
<sequence length="441" mass="49139">MFSIQYNVLPISYNSQCTTLSEWVVLYTLGLAPLIAHVASGANPPTCLTHTRPAWHDAICHFNPTSIIWRYAAIADRRIRAKSWDANDLAASNAFFWTAKGWDGGEEIVQDAATHLSRSPGTKHVRIISESMLKTIITLVQGVSALYTLIGTLLTATQVPGGFYVSVSLDILFYPLAIFGLLRLCAAAWLTEDFVYTSWNQDGGVVARQIAPERLVNDRDFQYKPHDTFETFLVTSLPDFTIRFHPPISSWPSRIFRSCYLLILGGVLAISLSYVTPITHKHLYNFTITGFLTTLFYALFLLSSLLILGFYFIRGQTTSTLIPCISATWYKIYTLLVLGFIFVLVVIASIETWKHPTGNYITSPPTIDLSCKDRNYFWQFPLGSTVLATSNSKMRGALGAQNASSLVEAAVSGKNVSFEKDLTLTRLTGYCSGRFEDVVLR</sequence>
<feature type="transmembrane region" description="Helical" evidence="1">
    <location>
        <begin position="288"/>
        <end position="312"/>
    </location>
</feature>
<comment type="caution">
    <text evidence="2">The sequence shown here is derived from an EMBL/GenBank/DDBJ whole genome shotgun (WGS) entry which is preliminary data.</text>
</comment>
<proteinExistence type="predicted"/>
<dbReference type="OrthoDB" id="4586224at2759"/>
<feature type="transmembrane region" description="Helical" evidence="1">
    <location>
        <begin position="171"/>
        <end position="190"/>
    </location>
</feature>
<reference evidence="2 3" key="1">
    <citation type="submission" date="2016-07" db="EMBL/GenBank/DDBJ databases">
        <title>Pervasive Adenine N6-methylation of Active Genes in Fungi.</title>
        <authorList>
            <consortium name="DOE Joint Genome Institute"/>
            <person name="Mondo S.J."/>
            <person name="Dannebaum R.O."/>
            <person name="Kuo R.C."/>
            <person name="Labutti K."/>
            <person name="Haridas S."/>
            <person name="Kuo A."/>
            <person name="Salamov A."/>
            <person name="Ahrendt S.R."/>
            <person name="Lipzen A."/>
            <person name="Sullivan W."/>
            <person name="Andreopoulos W.B."/>
            <person name="Clum A."/>
            <person name="Lindquist E."/>
            <person name="Daum C."/>
            <person name="Ramamoorthy G.K."/>
            <person name="Gryganskyi A."/>
            <person name="Culley D."/>
            <person name="Magnuson J.K."/>
            <person name="James T.Y."/>
            <person name="O'Malley M.A."/>
            <person name="Stajich J.E."/>
            <person name="Spatafora J.W."/>
            <person name="Visel A."/>
            <person name="Grigoriev I.V."/>
        </authorList>
    </citation>
    <scope>NUCLEOTIDE SEQUENCE [LARGE SCALE GENOMIC DNA]</scope>
    <source>
        <strain evidence="2 3">CBS 115471</strain>
    </source>
</reference>
<protein>
    <submittedName>
        <fullName evidence="2">Uncharacterized protein</fullName>
    </submittedName>
</protein>
<evidence type="ECO:0000313" key="3">
    <source>
        <dbReference type="Proteomes" id="UP000193144"/>
    </source>
</evidence>
<keyword evidence="1" id="KW-1133">Transmembrane helix</keyword>
<keyword evidence="3" id="KW-1185">Reference proteome</keyword>
<keyword evidence="1" id="KW-0472">Membrane</keyword>
<dbReference type="Proteomes" id="UP000193144">
    <property type="component" value="Unassembled WGS sequence"/>
</dbReference>
<keyword evidence="1" id="KW-0812">Transmembrane</keyword>
<dbReference type="AlphaFoldDB" id="A0A1Y2A7G8"/>
<evidence type="ECO:0000256" key="1">
    <source>
        <dbReference type="SAM" id="Phobius"/>
    </source>
</evidence>
<accession>A0A1Y2A7G8</accession>
<feature type="transmembrane region" description="Helical" evidence="1">
    <location>
        <begin position="136"/>
        <end position="159"/>
    </location>
</feature>
<dbReference type="EMBL" id="MCFA01000007">
    <property type="protein sequence ID" value="ORY18414.1"/>
    <property type="molecule type" value="Genomic_DNA"/>
</dbReference>
<feature type="transmembrane region" description="Helical" evidence="1">
    <location>
        <begin position="259"/>
        <end position="276"/>
    </location>
</feature>
<gene>
    <name evidence="2" type="ORF">BCR34DRAFT_596338</name>
</gene>
<name>A0A1Y2A7G8_9PLEO</name>
<organism evidence="2 3">
    <name type="scientific">Clohesyomyces aquaticus</name>
    <dbReference type="NCBI Taxonomy" id="1231657"/>
    <lineage>
        <taxon>Eukaryota</taxon>
        <taxon>Fungi</taxon>
        <taxon>Dikarya</taxon>
        <taxon>Ascomycota</taxon>
        <taxon>Pezizomycotina</taxon>
        <taxon>Dothideomycetes</taxon>
        <taxon>Pleosporomycetidae</taxon>
        <taxon>Pleosporales</taxon>
        <taxon>Lindgomycetaceae</taxon>
        <taxon>Clohesyomyces</taxon>
    </lineage>
</organism>
<feature type="transmembrane region" description="Helical" evidence="1">
    <location>
        <begin position="332"/>
        <end position="350"/>
    </location>
</feature>